<dbReference type="CDD" id="cd03035">
    <property type="entry name" value="ArsC_Yffb"/>
    <property type="match status" value="1"/>
</dbReference>
<dbReference type="PANTHER" id="PTHR30041">
    <property type="entry name" value="ARSENATE REDUCTASE"/>
    <property type="match status" value="1"/>
</dbReference>
<name>A0A2W5C9F0_9SPHN</name>
<dbReference type="AlphaFoldDB" id="A0A2W5C9F0"/>
<dbReference type="InterPro" id="IPR036249">
    <property type="entry name" value="Thioredoxin-like_sf"/>
</dbReference>
<accession>A0A2W5C9F0</accession>
<dbReference type="SUPFAM" id="SSF52833">
    <property type="entry name" value="Thioredoxin-like"/>
    <property type="match status" value="1"/>
</dbReference>
<gene>
    <name evidence="3" type="ORF">DI623_04850</name>
</gene>
<sequence>MTVTMFGIVNCDTIKKARSWLEAHGVAYAFHDYKAEGIDAETLARWSAELGWDKLLNRAGTTFRKLPEADREGLDETRAIALMVAQPSMIKRPLLDLGDRRLLGFKPDLYAEAFGR</sequence>
<evidence type="ECO:0000313" key="4">
    <source>
        <dbReference type="Proteomes" id="UP000249066"/>
    </source>
</evidence>
<dbReference type="PROSITE" id="PS51353">
    <property type="entry name" value="ARSC"/>
    <property type="match status" value="1"/>
</dbReference>
<comment type="caution">
    <text evidence="3">The sequence shown here is derived from an EMBL/GenBank/DDBJ whole genome shotgun (WGS) entry which is preliminary data.</text>
</comment>
<dbReference type="InterPro" id="IPR006504">
    <property type="entry name" value="Tscrpt_reg_Spx/MgsR"/>
</dbReference>
<dbReference type="Proteomes" id="UP000249066">
    <property type="component" value="Unassembled WGS sequence"/>
</dbReference>
<dbReference type="NCBIfam" id="NF008107">
    <property type="entry name" value="PRK10853.1"/>
    <property type="match status" value="1"/>
</dbReference>
<protein>
    <submittedName>
        <fullName evidence="3">ArsC family reductase</fullName>
    </submittedName>
</protein>
<evidence type="ECO:0000256" key="2">
    <source>
        <dbReference type="PROSITE-ProRule" id="PRU01282"/>
    </source>
</evidence>
<evidence type="ECO:0000256" key="1">
    <source>
        <dbReference type="ARBA" id="ARBA00007198"/>
    </source>
</evidence>
<dbReference type="EMBL" id="QFNN01000017">
    <property type="protein sequence ID" value="PZO90948.1"/>
    <property type="molecule type" value="Genomic_DNA"/>
</dbReference>
<dbReference type="PANTHER" id="PTHR30041:SF8">
    <property type="entry name" value="PROTEIN YFFB"/>
    <property type="match status" value="1"/>
</dbReference>
<dbReference type="Gene3D" id="3.40.30.10">
    <property type="entry name" value="Glutaredoxin"/>
    <property type="match status" value="1"/>
</dbReference>
<evidence type="ECO:0000313" key="3">
    <source>
        <dbReference type="EMBL" id="PZO90948.1"/>
    </source>
</evidence>
<proteinExistence type="inferred from homology"/>
<dbReference type="NCBIfam" id="TIGR01617">
    <property type="entry name" value="arsC_related"/>
    <property type="match status" value="1"/>
</dbReference>
<reference evidence="3 4" key="1">
    <citation type="submission" date="2017-08" db="EMBL/GenBank/DDBJ databases">
        <title>Infants hospitalized years apart are colonized by the same room-sourced microbial strains.</title>
        <authorList>
            <person name="Brooks B."/>
            <person name="Olm M.R."/>
            <person name="Firek B.A."/>
            <person name="Baker R."/>
            <person name="Thomas B.C."/>
            <person name="Morowitz M.J."/>
            <person name="Banfield J.F."/>
        </authorList>
    </citation>
    <scope>NUCLEOTIDE SEQUENCE [LARGE SCALE GENOMIC DNA]</scope>
    <source>
        <strain evidence="3">S2_018_000_R2_101</strain>
    </source>
</reference>
<comment type="similarity">
    <text evidence="1 2">Belongs to the ArsC family.</text>
</comment>
<dbReference type="Pfam" id="PF03960">
    <property type="entry name" value="ArsC"/>
    <property type="match status" value="1"/>
</dbReference>
<dbReference type="InterPro" id="IPR006660">
    <property type="entry name" value="Arsenate_reductase-like"/>
</dbReference>
<organism evidence="3 4">
    <name type="scientific">Sphingomonas sanxanigenens</name>
    <dbReference type="NCBI Taxonomy" id="397260"/>
    <lineage>
        <taxon>Bacteria</taxon>
        <taxon>Pseudomonadati</taxon>
        <taxon>Pseudomonadota</taxon>
        <taxon>Alphaproteobacteria</taxon>
        <taxon>Sphingomonadales</taxon>
        <taxon>Sphingomonadaceae</taxon>
        <taxon>Sphingomonas</taxon>
    </lineage>
</organism>